<evidence type="ECO:0000313" key="1">
    <source>
        <dbReference type="EMBL" id="BCK85389.1"/>
    </source>
</evidence>
<reference evidence="1" key="1">
    <citation type="submission" date="2020-09" db="EMBL/GenBank/DDBJ databases">
        <title>New species isolated from human feces.</title>
        <authorList>
            <person name="Kitahara M."/>
            <person name="Shigeno Y."/>
            <person name="Shime M."/>
            <person name="Matsumoto Y."/>
            <person name="Nakamura S."/>
            <person name="Motooka D."/>
            <person name="Fukuoka S."/>
            <person name="Nishikawa H."/>
            <person name="Benno Y."/>
        </authorList>
    </citation>
    <scope>NUCLEOTIDE SEQUENCE</scope>
    <source>
        <strain evidence="1">MM59</strain>
    </source>
</reference>
<dbReference type="RefSeq" id="WP_213543516.1">
    <property type="nucleotide sequence ID" value="NZ_AP023420.1"/>
</dbReference>
<protein>
    <submittedName>
        <fullName evidence="1">Uncharacterized protein</fullName>
    </submittedName>
</protein>
<dbReference type="Proteomes" id="UP000679848">
    <property type="component" value="Chromosome"/>
</dbReference>
<accession>A0A810QAV6</accession>
<gene>
    <name evidence="1" type="ORF">MM59RIKEN_27080</name>
</gene>
<dbReference type="KEGG" id="pfaa:MM59RIKEN_27080"/>
<name>A0A810QAV6_9FIRM</name>
<organism evidence="1 2">
    <name type="scientific">Pusillibacter faecalis</name>
    <dbReference type="NCBI Taxonomy" id="2714358"/>
    <lineage>
        <taxon>Bacteria</taxon>
        <taxon>Bacillati</taxon>
        <taxon>Bacillota</taxon>
        <taxon>Clostridia</taxon>
        <taxon>Eubacteriales</taxon>
        <taxon>Oscillospiraceae</taxon>
        <taxon>Pusillibacter</taxon>
    </lineage>
</organism>
<sequence>MTRKEYEKKIAALEPLDEERRKSVTCALLGHSHITTGCFGYVYCARCGEQIGDVLGGCFYDPLEVRVGHNCPTCRANYEKLGWEDKILTPDPFSDENSGGAE</sequence>
<dbReference type="AlphaFoldDB" id="A0A810QAV6"/>
<evidence type="ECO:0000313" key="2">
    <source>
        <dbReference type="Proteomes" id="UP000679848"/>
    </source>
</evidence>
<keyword evidence="2" id="KW-1185">Reference proteome</keyword>
<dbReference type="EMBL" id="AP023420">
    <property type="protein sequence ID" value="BCK85389.1"/>
    <property type="molecule type" value="Genomic_DNA"/>
</dbReference>
<proteinExistence type="predicted"/>